<dbReference type="Pfam" id="PF01899">
    <property type="entry name" value="MNHE"/>
    <property type="match status" value="1"/>
</dbReference>
<keyword evidence="6" id="KW-0472">Membrane</keyword>
<keyword evidence="8" id="KW-1185">Reference proteome</keyword>
<reference evidence="7 8" key="1">
    <citation type="submission" date="2020-07" db="EMBL/GenBank/DDBJ databases">
        <title>Sequencing the genomes of 1000 actinobacteria strains.</title>
        <authorList>
            <person name="Klenk H.-P."/>
        </authorList>
    </citation>
    <scope>NUCLEOTIDE SEQUENCE [LARGE SCALE GENOMIC DNA]</scope>
    <source>
        <strain evidence="7 8">DSM 15664</strain>
    </source>
</reference>
<evidence type="ECO:0000313" key="7">
    <source>
        <dbReference type="EMBL" id="NYJ18209.1"/>
    </source>
</evidence>
<dbReference type="AlphaFoldDB" id="A0A7Z0EBZ6"/>
<proteinExistence type="inferred from homology"/>
<organism evidence="7 8">
    <name type="scientific">Nesterenkonia sandarakina</name>
    <dbReference type="NCBI Taxonomy" id="272918"/>
    <lineage>
        <taxon>Bacteria</taxon>
        <taxon>Bacillati</taxon>
        <taxon>Actinomycetota</taxon>
        <taxon>Actinomycetes</taxon>
        <taxon>Micrococcales</taxon>
        <taxon>Micrococcaceae</taxon>
        <taxon>Nesterenkonia</taxon>
    </lineage>
</organism>
<evidence type="ECO:0000256" key="2">
    <source>
        <dbReference type="ARBA" id="ARBA00006228"/>
    </source>
</evidence>
<dbReference type="PANTHER" id="PTHR34584:SF1">
    <property type="entry name" value="NA(+)_H(+) ANTIPORTER SUBUNIT E1"/>
    <property type="match status" value="1"/>
</dbReference>
<dbReference type="GO" id="GO:0008324">
    <property type="term" value="F:monoatomic cation transmembrane transporter activity"/>
    <property type="evidence" value="ECO:0007669"/>
    <property type="project" value="InterPro"/>
</dbReference>
<dbReference type="EMBL" id="JACCFQ010000002">
    <property type="protein sequence ID" value="NYJ18209.1"/>
    <property type="molecule type" value="Genomic_DNA"/>
</dbReference>
<evidence type="ECO:0000256" key="3">
    <source>
        <dbReference type="ARBA" id="ARBA00022475"/>
    </source>
</evidence>
<dbReference type="Proteomes" id="UP000560069">
    <property type="component" value="Unassembled WGS sequence"/>
</dbReference>
<evidence type="ECO:0000256" key="5">
    <source>
        <dbReference type="ARBA" id="ARBA00022989"/>
    </source>
</evidence>
<dbReference type="PANTHER" id="PTHR34584">
    <property type="entry name" value="NA(+)/H(+) ANTIPORTER SUBUNIT E1"/>
    <property type="match status" value="1"/>
</dbReference>
<gene>
    <name evidence="7" type="ORF">HNR11_002799</name>
</gene>
<sequence length="124" mass="14021">MKRRLTQLLRLPGFLVYFLVQMFRANWQVAVDILTPGSALTPGVVAYPARSRSAWELTLLSNLITLTPGTLTIDVETNNGQHVLYVLGLYAPSDPNRFRQQLEELEGRMRLVTVGVSRDEGRHQ</sequence>
<keyword evidence="5" id="KW-1133">Transmembrane helix</keyword>
<accession>A0A7Z0EBZ6</accession>
<dbReference type="InterPro" id="IPR002758">
    <property type="entry name" value="Cation_antiport_E"/>
</dbReference>
<evidence type="ECO:0000313" key="8">
    <source>
        <dbReference type="Proteomes" id="UP000560069"/>
    </source>
</evidence>
<comment type="caution">
    <text evidence="7">The sequence shown here is derived from an EMBL/GenBank/DDBJ whole genome shotgun (WGS) entry which is preliminary data.</text>
</comment>
<evidence type="ECO:0000256" key="4">
    <source>
        <dbReference type="ARBA" id="ARBA00022692"/>
    </source>
</evidence>
<protein>
    <submittedName>
        <fullName evidence="7">Multicomponent Na+:H+ antiporter subunit E</fullName>
    </submittedName>
</protein>
<comment type="similarity">
    <text evidence="2">Belongs to the CPA3 antiporters (TC 2.A.63) subunit E family.</text>
</comment>
<name>A0A7Z0EBZ6_9MICC</name>
<dbReference type="RefSeq" id="WP_179443128.1">
    <property type="nucleotide sequence ID" value="NZ_BAAALK010000004.1"/>
</dbReference>
<evidence type="ECO:0000256" key="6">
    <source>
        <dbReference type="ARBA" id="ARBA00023136"/>
    </source>
</evidence>
<evidence type="ECO:0000256" key="1">
    <source>
        <dbReference type="ARBA" id="ARBA00004651"/>
    </source>
</evidence>
<dbReference type="GO" id="GO:0005886">
    <property type="term" value="C:plasma membrane"/>
    <property type="evidence" value="ECO:0007669"/>
    <property type="project" value="UniProtKB-SubCell"/>
</dbReference>
<keyword evidence="3" id="KW-1003">Cell membrane</keyword>
<keyword evidence="4" id="KW-0812">Transmembrane</keyword>
<comment type="subcellular location">
    <subcellularLocation>
        <location evidence="1">Cell membrane</location>
        <topology evidence="1">Multi-pass membrane protein</topology>
    </subcellularLocation>
</comment>